<evidence type="ECO:0000256" key="9">
    <source>
        <dbReference type="ARBA" id="ARBA00024722"/>
    </source>
</evidence>
<dbReference type="InterPro" id="IPR003593">
    <property type="entry name" value="AAA+_ATPase"/>
</dbReference>
<dbReference type="PROSITE" id="PS00211">
    <property type="entry name" value="ABC_TRANSPORTER_1"/>
    <property type="match status" value="1"/>
</dbReference>
<dbReference type="Pfam" id="PF00005">
    <property type="entry name" value="ABC_tran"/>
    <property type="match status" value="1"/>
</dbReference>
<dbReference type="InterPro" id="IPR011527">
    <property type="entry name" value="ABC1_TM_dom"/>
</dbReference>
<evidence type="ECO:0000256" key="6">
    <source>
        <dbReference type="ARBA" id="ARBA00022840"/>
    </source>
</evidence>
<dbReference type="SMART" id="SM00382">
    <property type="entry name" value="AAA"/>
    <property type="match status" value="1"/>
</dbReference>
<organism evidence="13 14">
    <name type="scientific">Rhodopseudomonas pseudopalustris</name>
    <dbReference type="NCBI Taxonomy" id="1513892"/>
    <lineage>
        <taxon>Bacteria</taxon>
        <taxon>Pseudomonadati</taxon>
        <taxon>Pseudomonadota</taxon>
        <taxon>Alphaproteobacteria</taxon>
        <taxon>Hyphomicrobiales</taxon>
        <taxon>Nitrobacteraceae</taxon>
        <taxon>Rhodopseudomonas</taxon>
    </lineage>
</organism>
<keyword evidence="6 13" id="KW-0067">ATP-binding</keyword>
<dbReference type="InterPro" id="IPR027417">
    <property type="entry name" value="P-loop_NTPase"/>
</dbReference>
<dbReference type="AlphaFoldDB" id="A0A1H8UP79"/>
<feature type="domain" description="ABC transporter" evidence="11">
    <location>
        <begin position="383"/>
        <end position="617"/>
    </location>
</feature>
<reference evidence="14" key="1">
    <citation type="submission" date="2016-10" db="EMBL/GenBank/DDBJ databases">
        <authorList>
            <person name="Varghese N."/>
            <person name="Submissions S."/>
        </authorList>
    </citation>
    <scope>NUCLEOTIDE SEQUENCE [LARGE SCALE GENOMIC DNA]</scope>
    <source>
        <strain evidence="14">DSM 123</strain>
    </source>
</reference>
<dbReference type="EMBL" id="FODT01000007">
    <property type="protein sequence ID" value="SEP04951.1"/>
    <property type="molecule type" value="Genomic_DNA"/>
</dbReference>
<dbReference type="PROSITE" id="PS50893">
    <property type="entry name" value="ABC_TRANSPORTER_2"/>
    <property type="match status" value="1"/>
</dbReference>
<keyword evidence="5" id="KW-0547">Nucleotide-binding</keyword>
<feature type="domain" description="ABC transmembrane type-1" evidence="12">
    <location>
        <begin position="67"/>
        <end position="349"/>
    </location>
</feature>
<dbReference type="InterPro" id="IPR003439">
    <property type="entry name" value="ABC_transporter-like_ATP-bd"/>
</dbReference>
<dbReference type="Pfam" id="PF00664">
    <property type="entry name" value="ABC_membrane"/>
    <property type="match status" value="1"/>
</dbReference>
<evidence type="ECO:0000313" key="14">
    <source>
        <dbReference type="Proteomes" id="UP000199615"/>
    </source>
</evidence>
<keyword evidence="14" id="KW-1185">Reference proteome</keyword>
<dbReference type="FunFam" id="3.40.50.300:FF:000287">
    <property type="entry name" value="Multidrug ABC transporter ATP-binding protein"/>
    <property type="match status" value="1"/>
</dbReference>
<evidence type="ECO:0000259" key="12">
    <source>
        <dbReference type="PROSITE" id="PS50929"/>
    </source>
</evidence>
<dbReference type="PANTHER" id="PTHR24221:SF654">
    <property type="entry name" value="ATP-BINDING CASSETTE SUB-FAMILY B MEMBER 6"/>
    <property type="match status" value="1"/>
</dbReference>
<keyword evidence="3" id="KW-0813">Transport</keyword>
<comment type="function">
    <text evidence="9">Involved in beta-(1--&gt;2)glucan export. Transmembrane domains (TMD) form a pore in the inner membrane and the ATP-binding domain (NBD) is responsible for energy generation.</text>
</comment>
<dbReference type="Gene3D" id="3.40.50.300">
    <property type="entry name" value="P-loop containing nucleotide triphosphate hydrolases"/>
    <property type="match status" value="1"/>
</dbReference>
<dbReference type="GO" id="GO:0016887">
    <property type="term" value="F:ATP hydrolysis activity"/>
    <property type="evidence" value="ECO:0007669"/>
    <property type="project" value="InterPro"/>
</dbReference>
<evidence type="ECO:0000259" key="11">
    <source>
        <dbReference type="PROSITE" id="PS50893"/>
    </source>
</evidence>
<accession>A0A1H8UP79</accession>
<dbReference type="PROSITE" id="PS50929">
    <property type="entry name" value="ABC_TM1F"/>
    <property type="match status" value="1"/>
</dbReference>
<evidence type="ECO:0000313" key="13">
    <source>
        <dbReference type="EMBL" id="SEP04951.1"/>
    </source>
</evidence>
<proteinExistence type="inferred from homology"/>
<evidence type="ECO:0000256" key="10">
    <source>
        <dbReference type="SAM" id="Phobius"/>
    </source>
</evidence>
<comment type="subcellular location">
    <subcellularLocation>
        <location evidence="1">Cell membrane</location>
        <topology evidence="1">Multi-pass membrane protein</topology>
    </subcellularLocation>
</comment>
<dbReference type="CDD" id="cd18552">
    <property type="entry name" value="ABC_6TM_MsbA_like"/>
    <property type="match status" value="1"/>
</dbReference>
<evidence type="ECO:0000256" key="5">
    <source>
        <dbReference type="ARBA" id="ARBA00022741"/>
    </source>
</evidence>
<feature type="transmembrane region" description="Helical" evidence="10">
    <location>
        <begin position="100"/>
        <end position="122"/>
    </location>
</feature>
<dbReference type="Gene3D" id="1.20.1560.10">
    <property type="entry name" value="ABC transporter type 1, transmembrane domain"/>
    <property type="match status" value="1"/>
</dbReference>
<dbReference type="InterPro" id="IPR017871">
    <property type="entry name" value="ABC_transporter-like_CS"/>
</dbReference>
<dbReference type="GO" id="GO:0034040">
    <property type="term" value="F:ATPase-coupled lipid transmembrane transporter activity"/>
    <property type="evidence" value="ECO:0007669"/>
    <property type="project" value="TreeGrafter"/>
</dbReference>
<keyword evidence="8 10" id="KW-0472">Membrane</keyword>
<dbReference type="PANTHER" id="PTHR24221">
    <property type="entry name" value="ATP-BINDING CASSETTE SUB-FAMILY B"/>
    <property type="match status" value="1"/>
</dbReference>
<dbReference type="Proteomes" id="UP000199615">
    <property type="component" value="Unassembled WGS sequence"/>
</dbReference>
<evidence type="ECO:0000256" key="1">
    <source>
        <dbReference type="ARBA" id="ARBA00004651"/>
    </source>
</evidence>
<keyword evidence="7 10" id="KW-1133">Transmembrane helix</keyword>
<dbReference type="SUPFAM" id="SSF90123">
    <property type="entry name" value="ABC transporter transmembrane region"/>
    <property type="match status" value="1"/>
</dbReference>
<dbReference type="InterPro" id="IPR036640">
    <property type="entry name" value="ABC1_TM_sf"/>
</dbReference>
<gene>
    <name evidence="13" type="ORF">SAMN05444123_107168</name>
</gene>
<dbReference type="GO" id="GO:0005524">
    <property type="term" value="F:ATP binding"/>
    <property type="evidence" value="ECO:0007669"/>
    <property type="project" value="UniProtKB-KW"/>
</dbReference>
<sequence>MDWSTVFRQTGWHFAETCSDARDLFDAVDGTRMTDAPRKITDDPYGAAQLVRRLVMEQASVYWRRYLLAFSLMAVAAAATALSAYLLGQVINQAYVDRNLQGIMILSVVSLAIFTLKGAATYGQSVILTQIRNAILANNQRRLFAKLMHESLGFFSQRHSSEFLARLTSGANSVTEVLNLLINAVGRDLLSLIALVIVMVSQDPFMALFGLLIAPPAVFVLRKLVRRVKGLAYTQFTGNAEILETMQESLQGIRTVKAFSLEQTMRERIDASISAVERNANKMARVSNRSSPLMETLGGFAVAASLMYGGYRVVATGATPGQFFSFLTAFLLAYEPAKRLARLNIELNSALVGARMLLEIVDSPQSEPDDSDKPPLALTVARVEFDNVCFAYRPDEPVLNHMSFTAEPGKMTALVGPSGGGKSTVLALLLRLYEAGSGDIRIDGQSIAAVSRRSLRQQTAYVGQDVYLFRDSIRANIAFGKIGASEDEIVAAAKAAHAHDFIMSFPLGYDTPVGEHGAQLSGGQRQRIAVARALLRDAPIVLLDEATAALDSESEKLVQEAIERLCLNRTTIVIAHRLHTIMHADAILVVEAGEIVEQGRHDDLLRRSGRYASFFRLQQRHAAPLAPADTAI</sequence>
<evidence type="ECO:0000256" key="7">
    <source>
        <dbReference type="ARBA" id="ARBA00022989"/>
    </source>
</evidence>
<evidence type="ECO:0000256" key="2">
    <source>
        <dbReference type="ARBA" id="ARBA00005417"/>
    </source>
</evidence>
<evidence type="ECO:0000256" key="4">
    <source>
        <dbReference type="ARBA" id="ARBA00022692"/>
    </source>
</evidence>
<dbReference type="SUPFAM" id="SSF52540">
    <property type="entry name" value="P-loop containing nucleoside triphosphate hydrolases"/>
    <property type="match status" value="1"/>
</dbReference>
<protein>
    <submittedName>
        <fullName evidence="13">ATP-binding cassette, subfamily B</fullName>
    </submittedName>
</protein>
<dbReference type="GO" id="GO:0005886">
    <property type="term" value="C:plasma membrane"/>
    <property type="evidence" value="ECO:0007669"/>
    <property type="project" value="UniProtKB-SubCell"/>
</dbReference>
<dbReference type="InterPro" id="IPR039421">
    <property type="entry name" value="Type_1_exporter"/>
</dbReference>
<evidence type="ECO:0000256" key="3">
    <source>
        <dbReference type="ARBA" id="ARBA00022448"/>
    </source>
</evidence>
<dbReference type="GO" id="GO:0140359">
    <property type="term" value="F:ABC-type transporter activity"/>
    <property type="evidence" value="ECO:0007669"/>
    <property type="project" value="InterPro"/>
</dbReference>
<feature type="transmembrane region" description="Helical" evidence="10">
    <location>
        <begin position="66"/>
        <end position="88"/>
    </location>
</feature>
<evidence type="ECO:0000256" key="8">
    <source>
        <dbReference type="ARBA" id="ARBA00023136"/>
    </source>
</evidence>
<name>A0A1H8UP79_9BRAD</name>
<keyword evidence="4 10" id="KW-0812">Transmembrane</keyword>
<comment type="similarity">
    <text evidence="2">Belongs to the ABC transporter superfamily.</text>
</comment>